<dbReference type="InterPro" id="IPR015946">
    <property type="entry name" value="KH_dom-like_a/b"/>
</dbReference>
<evidence type="ECO:0000313" key="13">
    <source>
        <dbReference type="Proteomes" id="UP000704935"/>
    </source>
</evidence>
<reference evidence="12" key="1">
    <citation type="submission" date="2020-10" db="EMBL/GenBank/DDBJ databases">
        <title>Microbiome of the Black Sea water column analyzed by genome centric metagenomics.</title>
        <authorList>
            <person name="Cabello-Yeves P.J."/>
            <person name="Callieri C."/>
            <person name="Picazo A."/>
            <person name="Mehrshad M."/>
            <person name="Haro-Moreno J.M."/>
            <person name="Roda-Garcia J."/>
            <person name="Dzembekova N."/>
            <person name="Slabakova V."/>
            <person name="Slabakova N."/>
            <person name="Moncheva S."/>
            <person name="Rodriguez-Valera F."/>
        </authorList>
    </citation>
    <scope>NUCLEOTIDE SEQUENCE</scope>
    <source>
        <strain evidence="12">BS307-5m-G47</strain>
    </source>
</reference>
<evidence type="ECO:0000256" key="2">
    <source>
        <dbReference type="ARBA" id="ARBA00020953"/>
    </source>
</evidence>
<dbReference type="PANTHER" id="PTHR43834">
    <property type="entry name" value="GTPASE DER"/>
    <property type="match status" value="1"/>
</dbReference>
<dbReference type="Pfam" id="PF01926">
    <property type="entry name" value="MMR_HSR1"/>
    <property type="match status" value="2"/>
</dbReference>
<dbReference type="GO" id="GO:0043022">
    <property type="term" value="F:ribosome binding"/>
    <property type="evidence" value="ECO:0007669"/>
    <property type="project" value="TreeGrafter"/>
</dbReference>
<dbReference type="InterPro" id="IPR031166">
    <property type="entry name" value="G_ENGA"/>
</dbReference>
<keyword evidence="4 10" id="KW-0677">Repeat</keyword>
<dbReference type="InterPro" id="IPR005225">
    <property type="entry name" value="Small_GTP-bd"/>
</dbReference>
<dbReference type="InterPro" id="IPR006073">
    <property type="entry name" value="GTP-bd"/>
</dbReference>
<proteinExistence type="inferred from homology"/>
<dbReference type="PRINTS" id="PR00449">
    <property type="entry name" value="RASTRNSFRMNG"/>
</dbReference>
<organism evidence="12 13">
    <name type="scientific">SAR86 cluster bacterium</name>
    <dbReference type="NCBI Taxonomy" id="2030880"/>
    <lineage>
        <taxon>Bacteria</taxon>
        <taxon>Pseudomonadati</taxon>
        <taxon>Pseudomonadota</taxon>
        <taxon>Gammaproteobacteria</taxon>
        <taxon>SAR86 cluster</taxon>
    </lineage>
</organism>
<dbReference type="Gene3D" id="3.40.50.300">
    <property type="entry name" value="P-loop containing nucleotide triphosphate hydrolases"/>
    <property type="match status" value="2"/>
</dbReference>
<comment type="subunit">
    <text evidence="8">Associates with the 50S ribosomal subunit.</text>
</comment>
<dbReference type="Proteomes" id="UP000704935">
    <property type="component" value="Unassembled WGS sequence"/>
</dbReference>
<feature type="binding site" evidence="8">
    <location>
        <begin position="180"/>
        <end position="187"/>
    </location>
    <ligand>
        <name>GTP</name>
        <dbReference type="ChEBI" id="CHEBI:37565"/>
        <label>2</label>
    </ligand>
</feature>
<evidence type="ECO:0000259" key="11">
    <source>
        <dbReference type="PROSITE" id="PS51712"/>
    </source>
</evidence>
<sequence>MRKTVTLVGRTNVGKSSIFNRLIGSNKAIVSDYEGLTRDRKISTIDKNGISLDLIDTGGFFSSEEDQFEDFILYQAHEAINNSDLIIFVVDNKFGLSPYDNEIASILRKSGKEIILAINKIDVKKNDATDDFTKLGFKDIFLVSAAHNRFITELRDEIFKRFSQNTDKKFEEEAKITIIGKPNVGKSSTINSLINSERLIVSDTPGTTVDSIDVEVSFRGKNYLFYDTAGVRKKSKVIEKEEKFSVIKSFDALEKSDLCLFLLDPTDMLNDQDFTLLSKAKDIGRAIIIVVNKSDLLEPKQKKITLKRLSEDPATKEFPIVFISAKEKIGMRNLFDQIFRTVRNIEERVSTNKLNQILRRAIEDKSVPFKGKFKPKLRYIHQGGKNPHTFIIHGNSLDRLEGSYKKYILNKLTKELALPGLILRLKFLSSNNPFK</sequence>
<dbReference type="InterPro" id="IPR032859">
    <property type="entry name" value="KH_dom-like"/>
</dbReference>
<dbReference type="FunFam" id="3.40.50.300:FF:000494">
    <property type="entry name" value="tRNA modification GTPase MnmE"/>
    <property type="match status" value="1"/>
</dbReference>
<comment type="similarity">
    <text evidence="1 8 9 10">Belongs to the TRAFAC class TrmE-Era-EngA-EngB-Septin-like GTPase superfamily. EngA (Der) GTPase family.</text>
</comment>
<dbReference type="Pfam" id="PF14714">
    <property type="entry name" value="KH_dom-like"/>
    <property type="match status" value="1"/>
</dbReference>
<evidence type="ECO:0000256" key="6">
    <source>
        <dbReference type="ARBA" id="ARBA00023134"/>
    </source>
</evidence>
<evidence type="ECO:0000256" key="5">
    <source>
        <dbReference type="ARBA" id="ARBA00022741"/>
    </source>
</evidence>
<keyword evidence="5 8" id="KW-0547">Nucleotide-binding</keyword>
<dbReference type="Gene3D" id="3.30.300.20">
    <property type="match status" value="1"/>
</dbReference>
<gene>
    <name evidence="8 12" type="primary">der</name>
    <name evidence="12" type="ORF">ISQ61_02280</name>
</gene>
<dbReference type="SUPFAM" id="SSF52540">
    <property type="entry name" value="P-loop containing nucleoside triphosphate hydrolases"/>
    <property type="match status" value="2"/>
</dbReference>
<keyword evidence="3 8" id="KW-0690">Ribosome biogenesis</keyword>
<keyword evidence="6 8" id="KW-0342">GTP-binding</keyword>
<feature type="binding site" evidence="8">
    <location>
        <begin position="119"/>
        <end position="122"/>
    </location>
    <ligand>
        <name>GTP</name>
        <dbReference type="ChEBI" id="CHEBI:37565"/>
        <label>1</label>
    </ligand>
</feature>
<evidence type="ECO:0000256" key="4">
    <source>
        <dbReference type="ARBA" id="ARBA00022737"/>
    </source>
</evidence>
<dbReference type="CDD" id="cd01894">
    <property type="entry name" value="EngA1"/>
    <property type="match status" value="1"/>
</dbReference>
<dbReference type="PROSITE" id="PS51712">
    <property type="entry name" value="G_ENGA"/>
    <property type="match status" value="1"/>
</dbReference>
<dbReference type="HAMAP" id="MF_00195">
    <property type="entry name" value="GTPase_Der"/>
    <property type="match status" value="1"/>
</dbReference>
<dbReference type="PANTHER" id="PTHR43834:SF6">
    <property type="entry name" value="GTPASE DER"/>
    <property type="match status" value="1"/>
</dbReference>
<dbReference type="GO" id="GO:0005525">
    <property type="term" value="F:GTP binding"/>
    <property type="evidence" value="ECO:0007669"/>
    <property type="project" value="UniProtKB-UniRule"/>
</dbReference>
<evidence type="ECO:0000256" key="3">
    <source>
        <dbReference type="ARBA" id="ARBA00022517"/>
    </source>
</evidence>
<evidence type="ECO:0000313" key="12">
    <source>
        <dbReference type="EMBL" id="MBL6820056.1"/>
    </source>
</evidence>
<evidence type="ECO:0000256" key="1">
    <source>
        <dbReference type="ARBA" id="ARBA00008279"/>
    </source>
</evidence>
<comment type="caution">
    <text evidence="12">The sequence shown here is derived from an EMBL/GenBank/DDBJ whole genome shotgun (WGS) entry which is preliminary data.</text>
</comment>
<dbReference type="InterPro" id="IPR027417">
    <property type="entry name" value="P-loop_NTPase"/>
</dbReference>
<evidence type="ECO:0000256" key="10">
    <source>
        <dbReference type="RuleBase" id="RU004481"/>
    </source>
</evidence>
<comment type="function">
    <text evidence="8 10">GTPase that plays an essential role in the late steps of ribosome biogenesis.</text>
</comment>
<feature type="binding site" evidence="8">
    <location>
        <begin position="56"/>
        <end position="60"/>
    </location>
    <ligand>
        <name>GTP</name>
        <dbReference type="ChEBI" id="CHEBI:37565"/>
        <label>1</label>
    </ligand>
</feature>
<dbReference type="InterPro" id="IPR016484">
    <property type="entry name" value="GTPase_Der"/>
</dbReference>
<dbReference type="PIRSF" id="PIRSF006485">
    <property type="entry name" value="GTP-binding_EngA"/>
    <property type="match status" value="1"/>
</dbReference>
<dbReference type="NCBIfam" id="TIGR03594">
    <property type="entry name" value="GTPase_EngA"/>
    <property type="match status" value="1"/>
</dbReference>
<feature type="binding site" evidence="8">
    <location>
        <begin position="292"/>
        <end position="295"/>
    </location>
    <ligand>
        <name>GTP</name>
        <dbReference type="ChEBI" id="CHEBI:37565"/>
        <label>2</label>
    </ligand>
</feature>
<dbReference type="GO" id="GO:0042254">
    <property type="term" value="P:ribosome biogenesis"/>
    <property type="evidence" value="ECO:0007669"/>
    <property type="project" value="UniProtKB-KW"/>
</dbReference>
<feature type="domain" description="EngA-type G" evidence="11">
    <location>
        <begin position="174"/>
        <end position="346"/>
    </location>
</feature>
<evidence type="ECO:0000256" key="8">
    <source>
        <dbReference type="HAMAP-Rule" id="MF_00195"/>
    </source>
</evidence>
<evidence type="ECO:0000256" key="7">
    <source>
        <dbReference type="ARBA" id="ARBA00032345"/>
    </source>
</evidence>
<dbReference type="CDD" id="cd01895">
    <property type="entry name" value="EngA2"/>
    <property type="match status" value="1"/>
</dbReference>
<feature type="binding site" evidence="8">
    <location>
        <begin position="9"/>
        <end position="16"/>
    </location>
    <ligand>
        <name>GTP</name>
        <dbReference type="ChEBI" id="CHEBI:37565"/>
        <label>1</label>
    </ligand>
</feature>
<feature type="binding site" evidence="8">
    <location>
        <begin position="227"/>
        <end position="231"/>
    </location>
    <ligand>
        <name>GTP</name>
        <dbReference type="ChEBI" id="CHEBI:37565"/>
        <label>2</label>
    </ligand>
</feature>
<dbReference type="AlphaFoldDB" id="A0A937ICP3"/>
<dbReference type="NCBIfam" id="TIGR00231">
    <property type="entry name" value="small_GTP"/>
    <property type="match status" value="2"/>
</dbReference>
<name>A0A937ICP3_9GAMM</name>
<dbReference type="EMBL" id="JADHQA010000007">
    <property type="protein sequence ID" value="MBL6820056.1"/>
    <property type="molecule type" value="Genomic_DNA"/>
</dbReference>
<accession>A0A937ICP3</accession>
<evidence type="ECO:0000256" key="9">
    <source>
        <dbReference type="PROSITE-ProRule" id="PRU01049"/>
    </source>
</evidence>
<protein>
    <recommendedName>
        <fullName evidence="2 8">GTPase Der</fullName>
    </recommendedName>
    <alternativeName>
        <fullName evidence="7 8">GTP-binding protein EngA</fullName>
    </alternativeName>
</protein>